<comment type="caution">
    <text evidence="2">The sequence shown here is derived from an EMBL/GenBank/DDBJ whole genome shotgun (WGS) entry which is preliminary data.</text>
</comment>
<dbReference type="EMBL" id="JACHMO010000001">
    <property type="protein sequence ID" value="MBB5801765.1"/>
    <property type="molecule type" value="Genomic_DNA"/>
</dbReference>
<gene>
    <name evidence="2" type="ORF">F4560_001533</name>
</gene>
<evidence type="ECO:0000256" key="1">
    <source>
        <dbReference type="SAM" id="MobiDB-lite"/>
    </source>
</evidence>
<dbReference type="Proteomes" id="UP000552097">
    <property type="component" value="Unassembled WGS sequence"/>
</dbReference>
<feature type="region of interest" description="Disordered" evidence="1">
    <location>
        <begin position="1"/>
        <end position="50"/>
    </location>
</feature>
<keyword evidence="3" id="KW-1185">Reference proteome</keyword>
<name>A0A7W9HGH4_9PSEU</name>
<evidence type="ECO:0000313" key="3">
    <source>
        <dbReference type="Proteomes" id="UP000552097"/>
    </source>
</evidence>
<sequence length="72" mass="8030">MTGPRCPATGDGSWERSRWAAGTRPPRRPDRRPCPESGLGNSRGEECGSRLRHVGAQERVREAFDRLAEALR</sequence>
<accession>A0A7W9HGH4</accession>
<dbReference type="RefSeq" id="WP_184918036.1">
    <property type="nucleotide sequence ID" value="NZ_JACHMO010000001.1"/>
</dbReference>
<proteinExistence type="predicted"/>
<organism evidence="2 3">
    <name type="scientific">Saccharothrix ecbatanensis</name>
    <dbReference type="NCBI Taxonomy" id="1105145"/>
    <lineage>
        <taxon>Bacteria</taxon>
        <taxon>Bacillati</taxon>
        <taxon>Actinomycetota</taxon>
        <taxon>Actinomycetes</taxon>
        <taxon>Pseudonocardiales</taxon>
        <taxon>Pseudonocardiaceae</taxon>
        <taxon>Saccharothrix</taxon>
    </lineage>
</organism>
<evidence type="ECO:0000313" key="2">
    <source>
        <dbReference type="EMBL" id="MBB5801765.1"/>
    </source>
</evidence>
<reference evidence="2 3" key="1">
    <citation type="submission" date="2020-08" db="EMBL/GenBank/DDBJ databases">
        <title>Sequencing the genomes of 1000 actinobacteria strains.</title>
        <authorList>
            <person name="Klenk H.-P."/>
        </authorList>
    </citation>
    <scope>NUCLEOTIDE SEQUENCE [LARGE SCALE GENOMIC DNA]</scope>
    <source>
        <strain evidence="2 3">DSM 45486</strain>
    </source>
</reference>
<dbReference type="AlphaFoldDB" id="A0A7W9HGH4"/>
<protein>
    <submittedName>
        <fullName evidence="2">Uncharacterized protein</fullName>
    </submittedName>
</protein>